<evidence type="ECO:0000256" key="6">
    <source>
        <dbReference type="SAM" id="MobiDB-lite"/>
    </source>
</evidence>
<name>A0AAJ7XAN4_PETMA</name>
<dbReference type="CDD" id="cd15716">
    <property type="entry name" value="FYVE_RBNS5"/>
    <property type="match status" value="1"/>
</dbReference>
<organism evidence="9 12">
    <name type="scientific">Petromyzon marinus</name>
    <name type="common">Sea lamprey</name>
    <dbReference type="NCBI Taxonomy" id="7757"/>
    <lineage>
        <taxon>Eukaryota</taxon>
        <taxon>Metazoa</taxon>
        <taxon>Chordata</taxon>
        <taxon>Craniata</taxon>
        <taxon>Vertebrata</taxon>
        <taxon>Cyclostomata</taxon>
        <taxon>Hyperoartia</taxon>
        <taxon>Petromyzontiformes</taxon>
        <taxon>Petromyzontidae</taxon>
        <taxon>Petromyzon</taxon>
    </lineage>
</organism>
<dbReference type="InterPro" id="IPR052727">
    <property type="entry name" value="Rab4/Rab5_effector"/>
</dbReference>
<dbReference type="AlphaFoldDB" id="A0AAJ7XAN4"/>
<feature type="compositionally biased region" description="Low complexity" evidence="6">
    <location>
        <begin position="741"/>
        <end position="755"/>
    </location>
</feature>
<feature type="domain" description="C2H2-type" evidence="7">
    <location>
        <begin position="16"/>
        <end position="44"/>
    </location>
</feature>
<keyword evidence="5" id="KW-0175">Coiled coil</keyword>
<evidence type="ECO:0000256" key="1">
    <source>
        <dbReference type="ARBA" id="ARBA00022723"/>
    </source>
</evidence>
<evidence type="ECO:0000256" key="2">
    <source>
        <dbReference type="ARBA" id="ARBA00022771"/>
    </source>
</evidence>
<evidence type="ECO:0000256" key="3">
    <source>
        <dbReference type="ARBA" id="ARBA00022833"/>
    </source>
</evidence>
<dbReference type="InterPro" id="IPR017455">
    <property type="entry name" value="Znf_FYVE-rel"/>
</dbReference>
<feature type="coiled-coil region" evidence="5">
    <location>
        <begin position="492"/>
        <end position="526"/>
    </location>
</feature>
<dbReference type="SUPFAM" id="SSF57903">
    <property type="entry name" value="FYVE/PHD zinc finger"/>
    <property type="match status" value="1"/>
</dbReference>
<dbReference type="PROSITE" id="PS00028">
    <property type="entry name" value="ZINC_FINGER_C2H2_1"/>
    <property type="match status" value="1"/>
</dbReference>
<proteinExistence type="predicted"/>
<dbReference type="PROSITE" id="PS50178">
    <property type="entry name" value="ZF_FYVE"/>
    <property type="match status" value="1"/>
</dbReference>
<dbReference type="PROSITE" id="PS50157">
    <property type="entry name" value="ZINC_FINGER_C2H2_2"/>
    <property type="match status" value="1"/>
</dbReference>
<dbReference type="SUPFAM" id="SSF140125">
    <property type="entry name" value="Rabenosyn-5 Rab-binding domain-like"/>
    <property type="match status" value="2"/>
</dbReference>
<dbReference type="PANTHER" id="PTHR13510">
    <property type="entry name" value="FYVE-FINGER-CONTAINING RAB5 EFFECTOR PROTEIN RABENOSYN-5-RELATED"/>
    <property type="match status" value="1"/>
</dbReference>
<dbReference type="Pfam" id="PF01363">
    <property type="entry name" value="FYVE"/>
    <property type="match status" value="1"/>
</dbReference>
<dbReference type="KEGG" id="pmrn:116952311"/>
<feature type="region of interest" description="Disordered" evidence="6">
    <location>
        <begin position="402"/>
        <end position="471"/>
    </location>
</feature>
<dbReference type="InterPro" id="IPR011011">
    <property type="entry name" value="Znf_FYVE_PHD"/>
</dbReference>
<dbReference type="RefSeq" id="XP_032827435.1">
    <property type="nucleotide sequence ID" value="XM_032971544.1"/>
</dbReference>
<protein>
    <submittedName>
        <fullName evidence="10 11">Rabenosyn-5</fullName>
    </submittedName>
</protein>
<feature type="region of interest" description="Disordered" evidence="6">
    <location>
        <begin position="230"/>
        <end position="257"/>
    </location>
</feature>
<dbReference type="SMART" id="SM00064">
    <property type="entry name" value="FYVE"/>
    <property type="match status" value="1"/>
</dbReference>
<gene>
    <name evidence="10 11 12" type="primary">RBSN</name>
</gene>
<feature type="domain" description="FYVE-type" evidence="8">
    <location>
        <begin position="160"/>
        <end position="278"/>
    </location>
</feature>
<keyword evidence="2 4" id="KW-0863">Zinc-finger</keyword>
<dbReference type="InterPro" id="IPR000306">
    <property type="entry name" value="Znf_FYVE"/>
</dbReference>
<keyword evidence="9" id="KW-1185">Reference proteome</keyword>
<dbReference type="InterPro" id="IPR013083">
    <property type="entry name" value="Znf_RING/FYVE/PHD"/>
</dbReference>
<dbReference type="RefSeq" id="XP_032827434.1">
    <property type="nucleotide sequence ID" value="XM_032971543.1"/>
</dbReference>
<evidence type="ECO:0000313" key="12">
    <source>
        <dbReference type="RefSeq" id="XP_032827436.1"/>
    </source>
</evidence>
<dbReference type="InterPro" id="IPR013087">
    <property type="entry name" value="Znf_C2H2_type"/>
</dbReference>
<evidence type="ECO:0000313" key="9">
    <source>
        <dbReference type="Proteomes" id="UP001318040"/>
    </source>
</evidence>
<dbReference type="InterPro" id="IPR021565">
    <property type="entry name" value="Rbsn_Rab-bd"/>
</dbReference>
<dbReference type="CTD" id="64145"/>
<evidence type="ECO:0000259" key="7">
    <source>
        <dbReference type="PROSITE" id="PS50157"/>
    </source>
</evidence>
<evidence type="ECO:0000256" key="5">
    <source>
        <dbReference type="SAM" id="Coils"/>
    </source>
</evidence>
<dbReference type="InterPro" id="IPR036531">
    <property type="entry name" value="Rbsn_Rab-bd_sf"/>
</dbReference>
<keyword evidence="1" id="KW-0479">Metal-binding</keyword>
<dbReference type="Pfam" id="PF16601">
    <property type="entry name" value="NPF"/>
    <property type="match status" value="1"/>
</dbReference>
<feature type="region of interest" description="Disordered" evidence="6">
    <location>
        <begin position="544"/>
        <end position="890"/>
    </location>
</feature>
<dbReference type="Proteomes" id="UP001318040">
    <property type="component" value="Chromosome 46"/>
</dbReference>
<keyword evidence="3" id="KW-0862">Zinc</keyword>
<evidence type="ECO:0000259" key="8">
    <source>
        <dbReference type="PROSITE" id="PS50178"/>
    </source>
</evidence>
<sequence>MGDTDGDTGPEIREGFLCPMCVRDFPSVYQLQAHYEDAHSEDDRHVVHHIKNLLGRAKSKLLKRDEKVDPGTDGGADSVAAAVVTTGGIDTWMWEPQEPGLERSHLDDFKRVRAARIDRSVIEMNRLLIRLEKLTSFDRVNTDPAKRKALERLVVTWVSDEDVPCCPDCGRGFSVTSRRHHCRLCGSIMCKRCTHFLTVAFADKLTSANRVSTLAGSTASLSAAWSGGSAAGAKAAGRPGEGGGHRRRGSTSSVGSLLLEDKDDERVRCCRHCREALVRHEHQMDEQHHQPAIVALYEKLHQSTVKVEQLAPEYGRMADSLNAGETTYTLDQGNAMRMELMKLYELVDVISKKILNLGVKDDPPPHAKALKLQKMIRYSVSLFVQEKLLGLQSLPTADRYEELKEGRRREAESRVMQERQTSLDSQQQQRQQQQQQQPRRQRPAVDSATGWLPESGVPASGMEGHGGPIGELDDPLLQQIANIRSYVRQAVAAGRVDEARTLRENLQQLQQEYDAQQMELAQRVALKAEEDEEFQARQLHLLRERSHRDSPAGSPARSQGHDPAGSPARSQGHDPAGSPARSQGHDSAGSPARSQGHDPTMGSPARSQEHEPTKGLSVRSRGDGATATALAPSPSPRPETAQPEPMVRGQPERPSPPGGPWHDLSSPTKMTRQQHPVKRQQHQQQSGAIGVPWQTTAQVHASSHDAGPRAGAALANSGSSIPSSAAAVALPPGSRTAHATASSSLPAPKPSSLNPFELDEADGVAGGGRRKRGSLAEPIPVRGSPDGNPFAQTPSPKKTGAGRHEAPNGSGNPFEEEEVGANGRSSLRPDESPKPSLANPFEDDATNPFHQDNSGRRHGAKPVASSSSNPFEVDDNGDDGRDGAGNVGAIDPELLRQQIDNIRAFIFDAKRGGRSEEVAALTQNLRELQQALVLSSRRMPSVAPRGTLP</sequence>
<evidence type="ECO:0000256" key="4">
    <source>
        <dbReference type="PROSITE-ProRule" id="PRU00042"/>
    </source>
</evidence>
<evidence type="ECO:0000313" key="10">
    <source>
        <dbReference type="RefSeq" id="XP_032827434.1"/>
    </source>
</evidence>
<dbReference type="PANTHER" id="PTHR13510:SF44">
    <property type="entry name" value="RABENOSYN-5"/>
    <property type="match status" value="1"/>
</dbReference>
<dbReference type="Gene3D" id="3.30.40.10">
    <property type="entry name" value="Zinc/RING finger domain, C3HC4 (zinc finger)"/>
    <property type="match status" value="1"/>
</dbReference>
<feature type="compositionally biased region" description="Low complexity" evidence="6">
    <location>
        <begin position="426"/>
        <end position="438"/>
    </location>
</feature>
<dbReference type="RefSeq" id="XP_032827436.1">
    <property type="nucleotide sequence ID" value="XM_032971545.1"/>
</dbReference>
<reference evidence="10 11" key="1">
    <citation type="submission" date="2025-04" db="UniProtKB">
        <authorList>
            <consortium name="RefSeq"/>
        </authorList>
    </citation>
    <scope>IDENTIFICATION</scope>
    <source>
        <tissue evidence="10 11">Sperm</tissue>
    </source>
</reference>
<dbReference type="Gene3D" id="4.10.860.20">
    <property type="entry name" value="Rabenosyn, Rab binding domain"/>
    <property type="match status" value="2"/>
</dbReference>
<accession>A0AAJ7XAN4</accession>
<dbReference type="GO" id="GO:0008270">
    <property type="term" value="F:zinc ion binding"/>
    <property type="evidence" value="ECO:0007669"/>
    <property type="project" value="UniProtKB-KW"/>
</dbReference>
<feature type="compositionally biased region" description="Basic and acidic residues" evidence="6">
    <location>
        <begin position="402"/>
        <end position="417"/>
    </location>
</feature>
<evidence type="ECO:0000313" key="11">
    <source>
        <dbReference type="RefSeq" id="XP_032827435.1"/>
    </source>
</evidence>
<dbReference type="Pfam" id="PF11464">
    <property type="entry name" value="Rbsn"/>
    <property type="match status" value="2"/>
</dbReference>